<evidence type="ECO:0000256" key="1">
    <source>
        <dbReference type="SAM" id="MobiDB-lite"/>
    </source>
</evidence>
<feature type="region of interest" description="Disordered" evidence="1">
    <location>
        <begin position="1"/>
        <end position="20"/>
    </location>
</feature>
<dbReference type="Proteomes" id="UP000595437">
    <property type="component" value="Chromosome 11"/>
</dbReference>
<name>A0A7T8H2Z2_CALRO</name>
<accession>A0A7T8H2Z2</accession>
<reference evidence="3" key="1">
    <citation type="submission" date="2021-01" db="EMBL/GenBank/DDBJ databases">
        <title>Caligus Genome Assembly.</title>
        <authorList>
            <person name="Gallardo-Escarate C."/>
        </authorList>
    </citation>
    <scope>NUCLEOTIDE SEQUENCE [LARGE SCALE GENOMIC DNA]</scope>
</reference>
<feature type="non-terminal residue" evidence="2">
    <location>
        <position position="60"/>
    </location>
</feature>
<evidence type="ECO:0000313" key="3">
    <source>
        <dbReference type="Proteomes" id="UP000595437"/>
    </source>
</evidence>
<dbReference type="AlphaFoldDB" id="A0A7T8H2Z2"/>
<proteinExistence type="predicted"/>
<dbReference type="EMBL" id="CP045900">
    <property type="protein sequence ID" value="QQP42545.1"/>
    <property type="molecule type" value="Genomic_DNA"/>
</dbReference>
<organism evidence="2 3">
    <name type="scientific">Caligus rogercresseyi</name>
    <name type="common">Sea louse</name>
    <dbReference type="NCBI Taxonomy" id="217165"/>
    <lineage>
        <taxon>Eukaryota</taxon>
        <taxon>Metazoa</taxon>
        <taxon>Ecdysozoa</taxon>
        <taxon>Arthropoda</taxon>
        <taxon>Crustacea</taxon>
        <taxon>Multicrustacea</taxon>
        <taxon>Hexanauplia</taxon>
        <taxon>Copepoda</taxon>
        <taxon>Siphonostomatoida</taxon>
        <taxon>Caligidae</taxon>
        <taxon>Caligus</taxon>
    </lineage>
</organism>
<gene>
    <name evidence="2" type="ORF">FKW44_017247</name>
</gene>
<sequence length="60" mass="6732">MTTAWPSSKPRTVQGPKNYRSTGIHQGQLYSAGIAISSLQERLPLMESIRILEMVQMQLT</sequence>
<keyword evidence="3" id="KW-1185">Reference proteome</keyword>
<protein>
    <submittedName>
        <fullName evidence="2">Uncharacterized protein</fullName>
    </submittedName>
</protein>
<feature type="compositionally biased region" description="Polar residues" evidence="1">
    <location>
        <begin position="1"/>
        <end position="11"/>
    </location>
</feature>
<evidence type="ECO:0000313" key="2">
    <source>
        <dbReference type="EMBL" id="QQP42545.1"/>
    </source>
</evidence>